<evidence type="ECO:0000313" key="2">
    <source>
        <dbReference type="Proteomes" id="UP000268093"/>
    </source>
</evidence>
<accession>A0A433A0K6</accession>
<name>A0A433A0K6_9FUNG</name>
<comment type="caution">
    <text evidence="1">The sequence shown here is derived from an EMBL/GenBank/DDBJ whole genome shotgun (WGS) entry which is preliminary data.</text>
</comment>
<evidence type="ECO:0000313" key="1">
    <source>
        <dbReference type="EMBL" id="RUO96105.1"/>
    </source>
</evidence>
<keyword evidence="2" id="KW-1185">Reference proteome</keyword>
<organism evidence="1 2">
    <name type="scientific">Jimgerdemannia flammicorona</name>
    <dbReference type="NCBI Taxonomy" id="994334"/>
    <lineage>
        <taxon>Eukaryota</taxon>
        <taxon>Fungi</taxon>
        <taxon>Fungi incertae sedis</taxon>
        <taxon>Mucoromycota</taxon>
        <taxon>Mucoromycotina</taxon>
        <taxon>Endogonomycetes</taxon>
        <taxon>Endogonales</taxon>
        <taxon>Endogonaceae</taxon>
        <taxon>Jimgerdemannia</taxon>
    </lineage>
</organism>
<dbReference type="Proteomes" id="UP000268093">
    <property type="component" value="Unassembled WGS sequence"/>
</dbReference>
<sequence>MRWTLLPMGYWVREYGEAEGCIYVHQLFLRAILTLFPHYTSSPNGESLNQRSYKADADLSEEGHRYAENLKNFLLSYREQKQAANSEEKPRQLTVGWDT</sequence>
<protein>
    <submittedName>
        <fullName evidence="1">Uncharacterized protein</fullName>
    </submittedName>
</protein>
<feature type="non-terminal residue" evidence="1">
    <location>
        <position position="99"/>
    </location>
</feature>
<dbReference type="EMBL" id="RBNI01023378">
    <property type="protein sequence ID" value="RUO96105.1"/>
    <property type="molecule type" value="Genomic_DNA"/>
</dbReference>
<reference evidence="1 2" key="1">
    <citation type="journal article" date="2018" name="New Phytol.">
        <title>Phylogenomics of Endogonaceae and evolution of mycorrhizas within Mucoromycota.</title>
        <authorList>
            <person name="Chang Y."/>
            <person name="Desiro A."/>
            <person name="Na H."/>
            <person name="Sandor L."/>
            <person name="Lipzen A."/>
            <person name="Clum A."/>
            <person name="Barry K."/>
            <person name="Grigoriev I.V."/>
            <person name="Martin F.M."/>
            <person name="Stajich J.E."/>
            <person name="Smith M.E."/>
            <person name="Bonito G."/>
            <person name="Spatafora J.W."/>
        </authorList>
    </citation>
    <scope>NUCLEOTIDE SEQUENCE [LARGE SCALE GENOMIC DNA]</scope>
    <source>
        <strain evidence="1 2">GMNB39</strain>
    </source>
</reference>
<gene>
    <name evidence="1" type="ORF">BC936DRAFT_142623</name>
</gene>
<proteinExistence type="predicted"/>
<dbReference type="AlphaFoldDB" id="A0A433A0K6"/>